<sequence>MIALGADLSLEGFPDKKRWAPVGSGEILKSIEFAHEEATLTWFNSWQLCSGFAHSKQWASKIFNEHEGTTDGVTTTSSLASKTSLPVLASVMHEAGLLLDEASRRYGQLATTPDSAWPR</sequence>
<protein>
    <submittedName>
        <fullName evidence="1">Uncharacterized protein</fullName>
    </submittedName>
</protein>
<proteinExistence type="predicted"/>
<dbReference type="AlphaFoldDB" id="I3W0V4"/>
<keyword evidence="1" id="KW-0614">Plasmid</keyword>
<reference evidence="1" key="1">
    <citation type="submission" date="2012-01" db="EMBL/GenBank/DDBJ databases">
        <authorList>
            <person name="Summers A.O."/>
            <person name="Wireman J."/>
            <person name="Sale K."/>
        </authorList>
    </citation>
    <scope>NUCLEOTIDE SEQUENCE</scope>
    <source>
        <strain evidence="1">J3-37</strain>
        <plasmid evidence="1">pJ337-114</plasmid>
    </source>
</reference>
<accession>I3W0V4</accession>
<organism evidence="1">
    <name type="scientific">Arthrobacter sp. J3.37</name>
    <dbReference type="NCBI Taxonomy" id="347208"/>
    <lineage>
        <taxon>Bacteria</taxon>
        <taxon>Bacillati</taxon>
        <taxon>Actinomycetota</taxon>
        <taxon>Actinomycetes</taxon>
        <taxon>Micrococcales</taxon>
        <taxon>Micrococcaceae</taxon>
        <taxon>Arthrobacter</taxon>
    </lineage>
</organism>
<geneLocation type="plasmid" evidence="1">
    <name>pJ337-114</name>
</geneLocation>
<name>I3W0V4_9MICC</name>
<dbReference type="EMBL" id="JQ418527">
    <property type="protein sequence ID" value="AFK89231.1"/>
    <property type="molecule type" value="Genomic_DNA"/>
</dbReference>
<evidence type="ECO:0000313" key="1">
    <source>
        <dbReference type="EMBL" id="AFK89231.1"/>
    </source>
</evidence>